<dbReference type="AlphaFoldDB" id="A0A0F9QSV6"/>
<name>A0A0F9QSV6_9ZZZZ</name>
<gene>
    <name evidence="1" type="ORF">LCGC14_0663940</name>
</gene>
<proteinExistence type="predicted"/>
<dbReference type="Pfam" id="PF13589">
    <property type="entry name" value="HATPase_c_3"/>
    <property type="match status" value="1"/>
</dbReference>
<evidence type="ECO:0008006" key="2">
    <source>
        <dbReference type="Google" id="ProtNLM"/>
    </source>
</evidence>
<dbReference type="EMBL" id="LAZR01001282">
    <property type="protein sequence ID" value="KKN47335.1"/>
    <property type="molecule type" value="Genomic_DNA"/>
</dbReference>
<reference evidence="1" key="1">
    <citation type="journal article" date="2015" name="Nature">
        <title>Complex archaea that bridge the gap between prokaryotes and eukaryotes.</title>
        <authorList>
            <person name="Spang A."/>
            <person name="Saw J.H."/>
            <person name="Jorgensen S.L."/>
            <person name="Zaremba-Niedzwiedzka K."/>
            <person name="Martijn J."/>
            <person name="Lind A.E."/>
            <person name="van Eijk R."/>
            <person name="Schleper C."/>
            <person name="Guy L."/>
            <person name="Ettema T.J."/>
        </authorList>
    </citation>
    <scope>NUCLEOTIDE SEQUENCE</scope>
</reference>
<dbReference type="InterPro" id="IPR036890">
    <property type="entry name" value="HATPase_C_sf"/>
</dbReference>
<evidence type="ECO:0000313" key="1">
    <source>
        <dbReference type="EMBL" id="KKN47335.1"/>
    </source>
</evidence>
<protein>
    <recommendedName>
        <fullName evidence="2">Histidine kinase/HSP90-like ATPase domain-containing protein</fullName>
    </recommendedName>
</protein>
<comment type="caution">
    <text evidence="1">The sequence shown here is derived from an EMBL/GenBank/DDBJ whole genome shotgun (WGS) entry which is preliminary data.</text>
</comment>
<dbReference type="Gene3D" id="3.30.565.10">
    <property type="entry name" value="Histidine kinase-like ATPase, C-terminal domain"/>
    <property type="match status" value="1"/>
</dbReference>
<dbReference type="SUPFAM" id="SSF55874">
    <property type="entry name" value="ATPase domain of HSP90 chaperone/DNA topoisomerase II/histidine kinase"/>
    <property type="match status" value="1"/>
</dbReference>
<accession>A0A0F9QSV6</accession>
<organism evidence="1">
    <name type="scientific">marine sediment metagenome</name>
    <dbReference type="NCBI Taxonomy" id="412755"/>
    <lineage>
        <taxon>unclassified sequences</taxon>
        <taxon>metagenomes</taxon>
        <taxon>ecological metagenomes</taxon>
    </lineage>
</organism>
<sequence length="632" mass="73687">MIQKDIGNWFGSRFIRGYARNIISNWEIALVELIANSYDAGAKKVFINIENGGRKSLEVKDDGIGMTKDEFLFRWKGIGYDRRKQQGKEVYYPNGEKSNRIAYGKNGKGRFAMYCFSNSYFVEIWKNGNYNKFKVKKGQVVPFDIEHLKTKKVDDTKTGLKITTNIENILVLDERVIINVIGSRFFSDPSFKIFVNQKQITEEDIGDRISEETINTPFGDIIVKFIKTKRGRTTQQNGIAWWVNYRLVGNLSWELSDGEKLDRRYREARLYVFIIIANFLNDEVNDDWTGFEKTERYSEVFNIVSDYLTEKLDNLFQNHREERKKKALHPKFKQLKDLDVRSRDFIGKFTSEVLIKCPSIKDIDFENILEILIKLEESEIKYELFGSLAKLETAELEDLNEIISKWSVRDAKIILTEIYRRIDLINKLEEFTEKKSDELHRLQPIFEKALWIFGPEYDTIQFTSNETLHKVIKKFFDKKFPKKVLIRPDFVIVPDSFSIGIYASDDYNNEGDPEGIGKVLILELKKGDSTLNLEEMQQAEKYCLYLLEEGHLSRTTVINSLVLGTRMGKYAKKKTTGDNDNIVIKPLTFINVIKIAKARLFNLKDKIEENKNLKDDDSIIADILKQETINQK</sequence>